<dbReference type="Proteomes" id="UP000217790">
    <property type="component" value="Unassembled WGS sequence"/>
</dbReference>
<name>A0A2H3CIW3_ARMGA</name>
<evidence type="ECO:0000313" key="1">
    <source>
        <dbReference type="EMBL" id="PBK82985.1"/>
    </source>
</evidence>
<proteinExistence type="predicted"/>
<accession>A0A2H3CIW3</accession>
<dbReference type="EMBL" id="KZ293710">
    <property type="protein sequence ID" value="PBK82985.1"/>
    <property type="molecule type" value="Genomic_DNA"/>
</dbReference>
<protein>
    <submittedName>
        <fullName evidence="1">Uncharacterized protein</fullName>
    </submittedName>
</protein>
<dbReference type="InParanoid" id="A0A2H3CIW3"/>
<evidence type="ECO:0000313" key="2">
    <source>
        <dbReference type="Proteomes" id="UP000217790"/>
    </source>
</evidence>
<organism evidence="1 2">
    <name type="scientific">Armillaria gallica</name>
    <name type="common">Bulbous honey fungus</name>
    <name type="synonym">Armillaria bulbosa</name>
    <dbReference type="NCBI Taxonomy" id="47427"/>
    <lineage>
        <taxon>Eukaryota</taxon>
        <taxon>Fungi</taxon>
        <taxon>Dikarya</taxon>
        <taxon>Basidiomycota</taxon>
        <taxon>Agaricomycotina</taxon>
        <taxon>Agaricomycetes</taxon>
        <taxon>Agaricomycetidae</taxon>
        <taxon>Agaricales</taxon>
        <taxon>Marasmiineae</taxon>
        <taxon>Physalacriaceae</taxon>
        <taxon>Armillaria</taxon>
    </lineage>
</organism>
<keyword evidence="2" id="KW-1185">Reference proteome</keyword>
<gene>
    <name evidence="1" type="ORF">ARMGADRAFT_1038166</name>
</gene>
<dbReference type="AlphaFoldDB" id="A0A2H3CIW3"/>
<reference evidence="2" key="1">
    <citation type="journal article" date="2017" name="Nat. Ecol. Evol.">
        <title>Genome expansion and lineage-specific genetic innovations in the forest pathogenic fungi Armillaria.</title>
        <authorList>
            <person name="Sipos G."/>
            <person name="Prasanna A.N."/>
            <person name="Walter M.C."/>
            <person name="O'Connor E."/>
            <person name="Balint B."/>
            <person name="Krizsan K."/>
            <person name="Kiss B."/>
            <person name="Hess J."/>
            <person name="Varga T."/>
            <person name="Slot J."/>
            <person name="Riley R."/>
            <person name="Boka B."/>
            <person name="Rigling D."/>
            <person name="Barry K."/>
            <person name="Lee J."/>
            <person name="Mihaltcheva S."/>
            <person name="LaButti K."/>
            <person name="Lipzen A."/>
            <person name="Waldron R."/>
            <person name="Moloney N.M."/>
            <person name="Sperisen C."/>
            <person name="Kredics L."/>
            <person name="Vagvoelgyi C."/>
            <person name="Patrignani A."/>
            <person name="Fitzpatrick D."/>
            <person name="Nagy I."/>
            <person name="Doyle S."/>
            <person name="Anderson J.B."/>
            <person name="Grigoriev I.V."/>
            <person name="Gueldener U."/>
            <person name="Muensterkoetter M."/>
            <person name="Nagy L.G."/>
        </authorList>
    </citation>
    <scope>NUCLEOTIDE SEQUENCE [LARGE SCALE GENOMIC DNA]</scope>
    <source>
        <strain evidence="2">Ar21-2</strain>
    </source>
</reference>
<sequence length="241" mass="26628">MSMYLSSKTGGILWSECRAATGGGINAKEIPSCMQTRSLSIDSGENDFARYGKGTATFHQETVRLISPLPLLRLMLIDPAPTKVIGREELRKSLRLTGSRKGFGIDGSDTEDIALVNWCEDKNVKVGGRVLGGDGVASMVTVAYPKSSRVYGDVIAEGEVTMRLLVSREGGWCRDWRNGRCGLFWVFGEALEEWKERNIVAWLHEEEVGHSDEITIVGVSLGWRLAGIWWLMWGSGCWGNL</sequence>